<feature type="region of interest" description="Disordered" evidence="2">
    <location>
        <begin position="186"/>
        <end position="211"/>
    </location>
</feature>
<evidence type="ECO:0000256" key="2">
    <source>
        <dbReference type="SAM" id="MobiDB-lite"/>
    </source>
</evidence>
<dbReference type="PANTHER" id="PTHR10039">
    <property type="entry name" value="AMELOGENIN"/>
    <property type="match status" value="1"/>
</dbReference>
<dbReference type="AlphaFoldDB" id="A0A8K0W7A2"/>
<dbReference type="InterPro" id="IPR027417">
    <property type="entry name" value="P-loop_NTPase"/>
</dbReference>
<keyword evidence="1" id="KW-0677">Repeat</keyword>
<reference evidence="4" key="1">
    <citation type="journal article" date="2021" name="Nat. Commun.">
        <title>Genetic determinants of endophytism in the Arabidopsis root mycobiome.</title>
        <authorList>
            <person name="Mesny F."/>
            <person name="Miyauchi S."/>
            <person name="Thiergart T."/>
            <person name="Pickel B."/>
            <person name="Atanasova L."/>
            <person name="Karlsson M."/>
            <person name="Huettel B."/>
            <person name="Barry K.W."/>
            <person name="Haridas S."/>
            <person name="Chen C."/>
            <person name="Bauer D."/>
            <person name="Andreopoulos W."/>
            <person name="Pangilinan J."/>
            <person name="LaButti K."/>
            <person name="Riley R."/>
            <person name="Lipzen A."/>
            <person name="Clum A."/>
            <person name="Drula E."/>
            <person name="Henrissat B."/>
            <person name="Kohler A."/>
            <person name="Grigoriev I.V."/>
            <person name="Martin F.M."/>
            <person name="Hacquard S."/>
        </authorList>
    </citation>
    <scope>NUCLEOTIDE SEQUENCE</scope>
    <source>
        <strain evidence="4">MPI-SDFR-AT-0068</strain>
    </source>
</reference>
<dbReference type="SUPFAM" id="SSF52540">
    <property type="entry name" value="P-loop containing nucleoside triphosphate hydrolases"/>
    <property type="match status" value="1"/>
</dbReference>
<dbReference type="Gene3D" id="3.40.50.300">
    <property type="entry name" value="P-loop containing nucleotide triphosphate hydrolases"/>
    <property type="match status" value="1"/>
</dbReference>
<dbReference type="Pfam" id="PF24883">
    <property type="entry name" value="NPHP3_N"/>
    <property type="match status" value="1"/>
</dbReference>
<sequence>MATGFEVVGAIGALWPIFMVSNDAITLCKKIYKGKPTHDNDLEDLANQMSGIIDDIQKHCQAISKSKISSKVETKLAEIANHYQSCVRELKIELHYVTSIQKKGNLGMAVNIQSASARNDHSHYGIENYIQVRNDAMTAENKRSQLLESLRVPEMRKRYNDLMNSSEANLDGVFASYKRITNNEKELSEGDGGHVANNNDNDQGQTYPAQASKEDVEGIDRVWLNFLAWLRSNGPLFCIQGKPGSGKSTLMKFLIDNERTKELLQDKTKLTMLSYFFWKIGESSQSTIKGLLCSLVYQVLVADDETMDSVLDHDDMGSQRDYNDWSVAALRNLFGFIAKAKKDCLFIFIDGLDEGHTPPSVRLEDLTRPEMTSFALKEFKDFLVYERLSVETHRRLSEEVVEKSQGVFLWPYLVIRSLKAGIRNGDSEKMHLDRLHELPSELEQLYADMWQWLNENHSVYRKTAAKYFQFALHSPCIPLALFGRLILVKPFVLKFGSRHWGKLFALRYLHSKTFSLAARAILTLRKCNNYVKMPS</sequence>
<organism evidence="4 5">
    <name type="scientific">Fusarium tricinctum</name>
    <dbReference type="NCBI Taxonomy" id="61284"/>
    <lineage>
        <taxon>Eukaryota</taxon>
        <taxon>Fungi</taxon>
        <taxon>Dikarya</taxon>
        <taxon>Ascomycota</taxon>
        <taxon>Pezizomycotina</taxon>
        <taxon>Sordariomycetes</taxon>
        <taxon>Hypocreomycetidae</taxon>
        <taxon>Hypocreales</taxon>
        <taxon>Nectriaceae</taxon>
        <taxon>Fusarium</taxon>
        <taxon>Fusarium tricinctum species complex</taxon>
    </lineage>
</organism>
<evidence type="ECO:0000259" key="3">
    <source>
        <dbReference type="Pfam" id="PF24883"/>
    </source>
</evidence>
<dbReference type="EMBL" id="JAGPXF010000008">
    <property type="protein sequence ID" value="KAH7233373.1"/>
    <property type="molecule type" value="Genomic_DNA"/>
</dbReference>
<dbReference type="OrthoDB" id="5086500at2759"/>
<proteinExistence type="predicted"/>
<comment type="caution">
    <text evidence="4">The sequence shown here is derived from an EMBL/GenBank/DDBJ whole genome shotgun (WGS) entry which is preliminary data.</text>
</comment>
<evidence type="ECO:0000256" key="1">
    <source>
        <dbReference type="ARBA" id="ARBA00022737"/>
    </source>
</evidence>
<accession>A0A8K0W7A2</accession>
<dbReference type="Proteomes" id="UP000813427">
    <property type="component" value="Unassembled WGS sequence"/>
</dbReference>
<dbReference type="InterPro" id="IPR056884">
    <property type="entry name" value="NPHP3-like_N"/>
</dbReference>
<evidence type="ECO:0000313" key="5">
    <source>
        <dbReference type="Proteomes" id="UP000813427"/>
    </source>
</evidence>
<feature type="compositionally biased region" description="Polar residues" evidence="2">
    <location>
        <begin position="196"/>
        <end position="209"/>
    </location>
</feature>
<protein>
    <recommendedName>
        <fullName evidence="3">Nephrocystin 3-like N-terminal domain-containing protein</fullName>
    </recommendedName>
</protein>
<evidence type="ECO:0000313" key="4">
    <source>
        <dbReference type="EMBL" id="KAH7233373.1"/>
    </source>
</evidence>
<dbReference type="PANTHER" id="PTHR10039:SF5">
    <property type="entry name" value="NACHT DOMAIN-CONTAINING PROTEIN"/>
    <property type="match status" value="1"/>
</dbReference>
<name>A0A8K0W7A2_9HYPO</name>
<gene>
    <name evidence="4" type="ORF">BKA59DRAFT_460829</name>
</gene>
<keyword evidence="5" id="KW-1185">Reference proteome</keyword>
<feature type="domain" description="Nephrocystin 3-like N-terminal" evidence="3">
    <location>
        <begin position="226"/>
        <end position="357"/>
    </location>
</feature>